<evidence type="ECO:0000256" key="1">
    <source>
        <dbReference type="SAM" id="Phobius"/>
    </source>
</evidence>
<accession>A0A7X5QS23</accession>
<keyword evidence="1" id="KW-0472">Membrane</keyword>
<dbReference type="InterPro" id="IPR023829">
    <property type="entry name" value="PGA_PgaD"/>
</dbReference>
<feature type="transmembrane region" description="Helical" evidence="1">
    <location>
        <begin position="21"/>
        <end position="49"/>
    </location>
</feature>
<proteinExistence type="predicted"/>
<dbReference type="Pfam" id="PF13994">
    <property type="entry name" value="PgaD"/>
    <property type="match status" value="1"/>
</dbReference>
<keyword evidence="1" id="KW-0812">Transmembrane</keyword>
<keyword evidence="3" id="KW-1185">Reference proteome</keyword>
<dbReference type="Proteomes" id="UP000518878">
    <property type="component" value="Unassembled WGS sequence"/>
</dbReference>
<name>A0A7X5QS23_9GAMM</name>
<dbReference type="GO" id="GO:0043709">
    <property type="term" value="P:cell adhesion involved in single-species biofilm formation"/>
    <property type="evidence" value="ECO:0007669"/>
    <property type="project" value="InterPro"/>
</dbReference>
<gene>
    <name evidence="2" type="primary">pgaD</name>
    <name evidence="2" type="ORF">HBF32_02430</name>
</gene>
<feature type="transmembrane region" description="Helical" evidence="1">
    <location>
        <begin position="69"/>
        <end position="89"/>
    </location>
</feature>
<reference evidence="2 3" key="1">
    <citation type="journal article" date="2006" name="Int. J. Syst. Evol. Microbiol.">
        <title>Dyella yeojuensis sp. nov., isolated from greenhouse soil in Korea.</title>
        <authorList>
            <person name="Kim B.Y."/>
            <person name="Weon H.Y."/>
            <person name="Lee K.H."/>
            <person name="Seok S.J."/>
            <person name="Kwon S.W."/>
            <person name="Go S.J."/>
            <person name="Stackebrandt E."/>
        </authorList>
    </citation>
    <scope>NUCLEOTIDE SEQUENCE [LARGE SCALE GENOMIC DNA]</scope>
    <source>
        <strain evidence="2 3">DSM 17673</strain>
    </source>
</reference>
<dbReference type="EMBL" id="JAAQTL010000001">
    <property type="protein sequence ID" value="NID14319.1"/>
    <property type="molecule type" value="Genomic_DNA"/>
</dbReference>
<dbReference type="NCBIfam" id="TIGR03940">
    <property type="entry name" value="PGA_PgaD"/>
    <property type="match status" value="1"/>
</dbReference>
<protein>
    <submittedName>
        <fullName evidence="2">Poly-beta-1,6-N-acetyl-D-glucosamine biosynthesis protein PgaD</fullName>
    </submittedName>
</protein>
<comment type="caution">
    <text evidence="2">The sequence shown here is derived from an EMBL/GenBank/DDBJ whole genome shotgun (WGS) entry which is preliminary data.</text>
</comment>
<evidence type="ECO:0000313" key="3">
    <source>
        <dbReference type="Proteomes" id="UP000518878"/>
    </source>
</evidence>
<organism evidence="2 3">
    <name type="scientific">Luteibacter yeojuensis</name>
    <dbReference type="NCBI Taxonomy" id="345309"/>
    <lineage>
        <taxon>Bacteria</taxon>
        <taxon>Pseudomonadati</taxon>
        <taxon>Pseudomonadota</taxon>
        <taxon>Gammaproteobacteria</taxon>
        <taxon>Lysobacterales</taxon>
        <taxon>Rhodanobacteraceae</taxon>
        <taxon>Luteibacter</taxon>
    </lineage>
</organism>
<dbReference type="RefSeq" id="WP_166698037.1">
    <property type="nucleotide sequence ID" value="NZ_JAAQTL010000001.1"/>
</dbReference>
<sequence>MKAETIIIQRPERQSTAQRAAFATVTVFAWLFWAFLWLPLLTLGAWAFGLRNAWLQLHVLNPIGDGGDINVILLVAVLCAAVFSSWSGYNHARFAGKQKRRGNKPVGVAETAAAIGASTGDALKMQGHRRTVVGVSQDGFMTVHEAR</sequence>
<evidence type="ECO:0000313" key="2">
    <source>
        <dbReference type="EMBL" id="NID14319.1"/>
    </source>
</evidence>
<dbReference type="AlphaFoldDB" id="A0A7X5QS23"/>
<keyword evidence="1" id="KW-1133">Transmembrane helix</keyword>